<reference evidence="1 2" key="1">
    <citation type="submission" date="2019-06" db="EMBL/GenBank/DDBJ databases">
        <title>Sequencing the genomes of 1000 actinobacteria strains.</title>
        <authorList>
            <person name="Klenk H.-P."/>
        </authorList>
    </citation>
    <scope>NUCLEOTIDE SEQUENCE [LARGE SCALE GENOMIC DNA]</scope>
    <source>
        <strain evidence="1 2">DSM 19560</strain>
    </source>
</reference>
<evidence type="ECO:0000313" key="1">
    <source>
        <dbReference type="EMBL" id="TWE11993.1"/>
    </source>
</evidence>
<proteinExistence type="predicted"/>
<keyword evidence="2" id="KW-1185">Reference proteome</keyword>
<gene>
    <name evidence="1" type="ORF">BKA23_0789</name>
</gene>
<dbReference type="EMBL" id="VIVQ01000001">
    <property type="protein sequence ID" value="TWE11993.1"/>
    <property type="molecule type" value="Genomic_DNA"/>
</dbReference>
<organism evidence="1 2">
    <name type="scientific">Rudaeicoccus suwonensis</name>
    <dbReference type="NCBI Taxonomy" id="657409"/>
    <lineage>
        <taxon>Bacteria</taxon>
        <taxon>Bacillati</taxon>
        <taxon>Actinomycetota</taxon>
        <taxon>Actinomycetes</taxon>
        <taxon>Micrococcales</taxon>
        <taxon>Dermacoccaceae</taxon>
        <taxon>Rudaeicoccus</taxon>
    </lineage>
</organism>
<sequence>MSEGRLQVWCATPSSSGGWGPVTALAELAGRMWDTTPVYFHPTAPAGPLRKAVAMLPRRRRSDRQLLLIAAQPGDLLTVARADVLAGRFEQIGAWIIDSFWDERIPLFARTRHLVDRIWITDVELMDRYASATTAECGWLPWGTDALAALPRPATRRDIDVLRLGRQPQAWDDDSTTGEALATNGIRFQGRFPQLDDGLANQQAVRDHLGRSRVVLASGNLASPTQYGHPTRDYLSARFTDAVAAGTLIAGARPACSASDLIPDEAWIDIDVTSRARGLSAIMDAVRGHTDRTVAVLRSAALERLDWRYRLEQIRRDLDVASPTLDRELSDLRGAALHHRSLYPGLPL</sequence>
<dbReference type="OrthoDB" id="9179640at2"/>
<dbReference type="RefSeq" id="WP_145225644.1">
    <property type="nucleotide sequence ID" value="NZ_VIVQ01000001.1"/>
</dbReference>
<dbReference type="AlphaFoldDB" id="A0A561E8Q4"/>
<comment type="caution">
    <text evidence="1">The sequence shown here is derived from an EMBL/GenBank/DDBJ whole genome shotgun (WGS) entry which is preliminary data.</text>
</comment>
<evidence type="ECO:0000313" key="2">
    <source>
        <dbReference type="Proteomes" id="UP000318297"/>
    </source>
</evidence>
<dbReference type="Proteomes" id="UP000318297">
    <property type="component" value="Unassembled WGS sequence"/>
</dbReference>
<protein>
    <recommendedName>
        <fullName evidence="3">Glycosyl transferase family 1</fullName>
    </recommendedName>
</protein>
<accession>A0A561E8Q4</accession>
<name>A0A561E8Q4_9MICO</name>
<evidence type="ECO:0008006" key="3">
    <source>
        <dbReference type="Google" id="ProtNLM"/>
    </source>
</evidence>